<dbReference type="RefSeq" id="XP_007786112.1">
    <property type="nucleotide sequence ID" value="XM_007787922.1"/>
</dbReference>
<dbReference type="OrthoDB" id="427518at2759"/>
<feature type="region of interest" description="Disordered" evidence="8">
    <location>
        <begin position="1"/>
        <end position="20"/>
    </location>
</feature>
<keyword evidence="11" id="KW-1185">Reference proteome</keyword>
<dbReference type="AlphaFoldDB" id="U1GVS6"/>
<dbReference type="Gene3D" id="3.40.50.1820">
    <property type="entry name" value="alpha/beta hydrolase"/>
    <property type="match status" value="1"/>
</dbReference>
<dbReference type="PANTHER" id="PTHR48182">
    <property type="entry name" value="PROTEIN SERAC1"/>
    <property type="match status" value="1"/>
</dbReference>
<evidence type="ECO:0000256" key="4">
    <source>
        <dbReference type="ARBA" id="ARBA00007920"/>
    </source>
</evidence>
<dbReference type="eggNOG" id="KOG2029">
    <property type="taxonomic scope" value="Eukaryota"/>
</dbReference>
<evidence type="ECO:0000256" key="7">
    <source>
        <dbReference type="ARBA" id="ARBA00023136"/>
    </source>
</evidence>
<reference evidence="11" key="1">
    <citation type="journal article" date="2014" name="BMC Genomics">
        <title>Genome characteristics reveal the impact of lichenization on lichen-forming fungus Endocarpon pusillum Hedwig (Verrucariales, Ascomycota).</title>
        <authorList>
            <person name="Wang Y.-Y."/>
            <person name="Liu B."/>
            <person name="Zhang X.-Y."/>
            <person name="Zhou Q.-M."/>
            <person name="Zhang T."/>
            <person name="Li H."/>
            <person name="Yu Y.-F."/>
            <person name="Zhang X.-L."/>
            <person name="Hao X.-Y."/>
            <person name="Wang M."/>
            <person name="Wang L."/>
            <person name="Wei J.-C."/>
        </authorList>
    </citation>
    <scope>NUCLEOTIDE SEQUENCE [LARGE SCALE GENOMIC DNA]</scope>
    <source>
        <strain evidence="11">Z07020 / HMAS-L-300199</strain>
    </source>
</reference>
<dbReference type="GO" id="GO:0005783">
    <property type="term" value="C:endoplasmic reticulum"/>
    <property type="evidence" value="ECO:0007669"/>
    <property type="project" value="UniProtKB-SubCell"/>
</dbReference>
<dbReference type="Proteomes" id="UP000019373">
    <property type="component" value="Unassembled WGS sequence"/>
</dbReference>
<dbReference type="GeneID" id="19240808"/>
<dbReference type="PANTHER" id="PTHR48182:SF2">
    <property type="entry name" value="PROTEIN SERAC1"/>
    <property type="match status" value="1"/>
</dbReference>
<evidence type="ECO:0000313" key="11">
    <source>
        <dbReference type="Proteomes" id="UP000019373"/>
    </source>
</evidence>
<comment type="similarity">
    <text evidence="4">Belongs to the putative lipase ROG1 family.</text>
</comment>
<sequence>MFRKLPGKASPATATSQDVNSHPVGCKVIHEPATLHARADIVLVHGLRGHQNRTWTTGGIFWPKDLLPEDLSDVRIISFGCDANVTNFLQPTSINNIHYHAKALLEGLLLYRENCSERSIIFICHSLGGIICKDALDYSKQNVGFQPSLAGIYPRVQGIIFLGTPHRGSTVASLAVSASRIARAALLDVNEAVPKAIVLNSEILERICEAFARMLATRTLKVHSYFEGLPTSKLGIVVDRNSAIIGDAFEKKSTIYATHQDMCRFSGAESDGYRKILASLREIITTVGPGNEEVKDNLHKQNSLVKTSPIHSGFSQLSTETQSLPTSHALGISGVTGDLLLTTESNQNVPQTRWSTERAPYGPVSEKKHPRKIHAILRDKDGDHMLSVLFEDRCLNIRFHRTVRLPDDDKDYNLPASLGTFPLFNISKFTSTMSQDVIEKGGFFLPMYHKYDMEGFRIKKEAMWISFQESNVWKHTSRTVPFAIRIYAGGVNVVSGEPMRPNMSTFLKSRNGVARKQDYIVHPEQRWIDGAAISPGIVRQFVAVPYGSGHSIEKQVTGFECVGGLQIEIIPATGGMRILVSTFRDFYIYLHPDDTIATLVKTIAKRDGCQTPYECSFEGRRLENGEKGHLMVTFNANDDL</sequence>
<keyword evidence="6" id="KW-0496">Mitochondrion</keyword>
<accession>U1GVS6</accession>
<feature type="region of interest" description="Disordered" evidence="8">
    <location>
        <begin position="346"/>
        <end position="367"/>
    </location>
</feature>
<comment type="subcellular location">
    <subcellularLocation>
        <location evidence="2">Endoplasmic reticulum</location>
    </subcellularLocation>
    <subcellularLocation>
        <location evidence="3">Membrane</location>
    </subcellularLocation>
    <subcellularLocation>
        <location evidence="1">Mitochondrion</location>
    </subcellularLocation>
</comment>
<dbReference type="GO" id="GO:0005739">
    <property type="term" value="C:mitochondrion"/>
    <property type="evidence" value="ECO:0007669"/>
    <property type="project" value="UniProtKB-SubCell"/>
</dbReference>
<evidence type="ECO:0000313" key="10">
    <source>
        <dbReference type="EMBL" id="ERF76588.1"/>
    </source>
</evidence>
<dbReference type="InterPro" id="IPR029058">
    <property type="entry name" value="AB_hydrolase_fold"/>
</dbReference>
<organism evidence="10 11">
    <name type="scientific">Endocarpon pusillum (strain Z07020 / HMAS-L-300199)</name>
    <name type="common">Lichen-forming fungus</name>
    <dbReference type="NCBI Taxonomy" id="1263415"/>
    <lineage>
        <taxon>Eukaryota</taxon>
        <taxon>Fungi</taxon>
        <taxon>Dikarya</taxon>
        <taxon>Ascomycota</taxon>
        <taxon>Pezizomycotina</taxon>
        <taxon>Eurotiomycetes</taxon>
        <taxon>Chaetothyriomycetidae</taxon>
        <taxon>Verrucariales</taxon>
        <taxon>Verrucariaceae</taxon>
        <taxon>Endocarpon</taxon>
    </lineage>
</organism>
<dbReference type="InterPro" id="IPR007751">
    <property type="entry name" value="DUF676_lipase-like"/>
</dbReference>
<feature type="domain" description="DUF676" evidence="9">
    <location>
        <begin position="41"/>
        <end position="172"/>
    </location>
</feature>
<gene>
    <name evidence="10" type="ORF">EPUS_05861</name>
</gene>
<evidence type="ECO:0000256" key="3">
    <source>
        <dbReference type="ARBA" id="ARBA00004370"/>
    </source>
</evidence>
<dbReference type="InterPro" id="IPR052374">
    <property type="entry name" value="SERAC1"/>
</dbReference>
<evidence type="ECO:0000256" key="6">
    <source>
        <dbReference type="ARBA" id="ARBA00023128"/>
    </source>
</evidence>
<dbReference type="GO" id="GO:0016020">
    <property type="term" value="C:membrane"/>
    <property type="evidence" value="ECO:0007669"/>
    <property type="project" value="UniProtKB-SubCell"/>
</dbReference>
<dbReference type="EMBL" id="KE720743">
    <property type="protein sequence ID" value="ERF76588.1"/>
    <property type="molecule type" value="Genomic_DNA"/>
</dbReference>
<evidence type="ECO:0000256" key="5">
    <source>
        <dbReference type="ARBA" id="ARBA00022824"/>
    </source>
</evidence>
<protein>
    <recommendedName>
        <fullName evidence="9">DUF676 domain-containing protein</fullName>
    </recommendedName>
</protein>
<keyword evidence="5" id="KW-0256">Endoplasmic reticulum</keyword>
<evidence type="ECO:0000256" key="8">
    <source>
        <dbReference type="SAM" id="MobiDB-lite"/>
    </source>
</evidence>
<name>U1GVS6_ENDPU</name>
<keyword evidence="7" id="KW-0472">Membrane</keyword>
<dbReference type="SUPFAM" id="SSF53474">
    <property type="entry name" value="alpha/beta-Hydrolases"/>
    <property type="match status" value="1"/>
</dbReference>
<dbReference type="Pfam" id="PF05057">
    <property type="entry name" value="DUF676"/>
    <property type="match status" value="1"/>
</dbReference>
<evidence type="ECO:0000259" key="9">
    <source>
        <dbReference type="Pfam" id="PF05057"/>
    </source>
</evidence>
<evidence type="ECO:0000256" key="2">
    <source>
        <dbReference type="ARBA" id="ARBA00004240"/>
    </source>
</evidence>
<evidence type="ECO:0000256" key="1">
    <source>
        <dbReference type="ARBA" id="ARBA00004173"/>
    </source>
</evidence>
<proteinExistence type="inferred from homology"/>
<dbReference type="HOGENOM" id="CLU_427602_0_0_1"/>